<gene>
    <name evidence="2" type="ORF">H7U36_12975</name>
</gene>
<feature type="transmembrane region" description="Helical" evidence="1">
    <location>
        <begin position="38"/>
        <end position="58"/>
    </location>
</feature>
<evidence type="ECO:0000313" key="2">
    <source>
        <dbReference type="EMBL" id="MBM6738999.1"/>
    </source>
</evidence>
<name>A0ABS2EBG4_9FIRM</name>
<sequence>MWKFRRFFLISGILMLASELWKQYTLTFLIGGVSYNWWYFPFQLCSIPMYVCLLLPWARSRRLRQILTAFLVDFGMLGGVFAFFDTSGMHYGYLPLTIHSFAWHIFLILLGIAAALSDRLAVGWKNYAGSACLYLACCLVATGINLLCDQYGTINMFYINPDYPMTQKVFSEIAAVLGDTAGIFIYIGATVAGAAVFHLGWRSFVLKSIENPNHSVL</sequence>
<keyword evidence="3" id="KW-1185">Reference proteome</keyword>
<keyword evidence="1" id="KW-0812">Transmembrane</keyword>
<keyword evidence="1" id="KW-1133">Transmembrane helix</keyword>
<dbReference type="Pfam" id="PF14808">
    <property type="entry name" value="TMEM164"/>
    <property type="match status" value="1"/>
</dbReference>
<feature type="transmembrane region" description="Helical" evidence="1">
    <location>
        <begin position="96"/>
        <end position="116"/>
    </location>
</feature>
<keyword evidence="1" id="KW-0472">Membrane</keyword>
<reference evidence="2 3" key="1">
    <citation type="journal article" date="2021" name="Sci. Rep.">
        <title>The distribution of antibiotic resistance genes in chicken gut microbiota commensals.</title>
        <authorList>
            <person name="Juricova H."/>
            <person name="Matiasovicova J."/>
            <person name="Kubasova T."/>
            <person name="Cejkova D."/>
            <person name="Rychlik I."/>
        </authorList>
    </citation>
    <scope>NUCLEOTIDE SEQUENCE [LARGE SCALE GENOMIC DNA]</scope>
    <source>
        <strain evidence="2 3">An773</strain>
    </source>
</reference>
<dbReference type="EMBL" id="JACLYY010000014">
    <property type="protein sequence ID" value="MBM6738999.1"/>
    <property type="molecule type" value="Genomic_DNA"/>
</dbReference>
<feature type="transmembrane region" description="Helical" evidence="1">
    <location>
        <begin position="128"/>
        <end position="147"/>
    </location>
</feature>
<dbReference type="RefSeq" id="WP_191428750.1">
    <property type="nucleotide sequence ID" value="NZ_JACLYY010000014.1"/>
</dbReference>
<evidence type="ECO:0000256" key="1">
    <source>
        <dbReference type="SAM" id="Phobius"/>
    </source>
</evidence>
<evidence type="ECO:0000313" key="3">
    <source>
        <dbReference type="Proteomes" id="UP000716906"/>
    </source>
</evidence>
<feature type="transmembrane region" description="Helical" evidence="1">
    <location>
        <begin position="183"/>
        <end position="201"/>
    </location>
</feature>
<proteinExistence type="predicted"/>
<protein>
    <submittedName>
        <fullName evidence="2">YwaF family protein</fullName>
    </submittedName>
</protein>
<accession>A0ABS2EBG4</accession>
<organism evidence="2 3">
    <name type="scientific">Faecalicatena fissicatena</name>
    <dbReference type="NCBI Taxonomy" id="290055"/>
    <lineage>
        <taxon>Bacteria</taxon>
        <taxon>Bacillati</taxon>
        <taxon>Bacillota</taxon>
        <taxon>Clostridia</taxon>
        <taxon>Lachnospirales</taxon>
        <taxon>Lachnospiraceae</taxon>
        <taxon>Faecalicatena</taxon>
    </lineage>
</organism>
<feature type="transmembrane region" description="Helical" evidence="1">
    <location>
        <begin position="65"/>
        <end position="84"/>
    </location>
</feature>
<comment type="caution">
    <text evidence="2">The sequence shown here is derived from an EMBL/GenBank/DDBJ whole genome shotgun (WGS) entry which is preliminary data.</text>
</comment>
<dbReference type="Proteomes" id="UP000716906">
    <property type="component" value="Unassembled WGS sequence"/>
</dbReference>